<accession>A0A8H3R303</accession>
<feature type="compositionally biased region" description="Polar residues" evidence="4">
    <location>
        <begin position="129"/>
        <end position="151"/>
    </location>
</feature>
<dbReference type="GO" id="GO:0005634">
    <property type="term" value="C:nucleus"/>
    <property type="evidence" value="ECO:0007669"/>
    <property type="project" value="UniProtKB-SubCell"/>
</dbReference>
<comment type="similarity">
    <text evidence="2">Belongs to the HIR3 family.</text>
</comment>
<organism evidence="6 7">
    <name type="scientific">Rhizophagus clarus</name>
    <dbReference type="NCBI Taxonomy" id="94130"/>
    <lineage>
        <taxon>Eukaryota</taxon>
        <taxon>Fungi</taxon>
        <taxon>Fungi incertae sedis</taxon>
        <taxon>Mucoromycota</taxon>
        <taxon>Glomeromycotina</taxon>
        <taxon>Glomeromycetes</taxon>
        <taxon>Glomerales</taxon>
        <taxon>Glomeraceae</taxon>
        <taxon>Rhizophagus</taxon>
    </lineage>
</organism>
<reference evidence="6" key="1">
    <citation type="submission" date="2019-10" db="EMBL/GenBank/DDBJ databases">
        <title>Conservation and host-specific expression of non-tandemly repeated heterogenous ribosome RNA gene in arbuscular mycorrhizal fungi.</title>
        <authorList>
            <person name="Maeda T."/>
            <person name="Kobayashi Y."/>
            <person name="Nakagawa T."/>
            <person name="Ezawa T."/>
            <person name="Yamaguchi K."/>
            <person name="Bino T."/>
            <person name="Nishimoto Y."/>
            <person name="Shigenobu S."/>
            <person name="Kawaguchi M."/>
        </authorList>
    </citation>
    <scope>NUCLEOTIDE SEQUENCE</scope>
    <source>
        <strain evidence="6">HR1</strain>
    </source>
</reference>
<dbReference type="SMART" id="SM00993">
    <property type="entry name" value="YL1_C"/>
    <property type="match status" value="1"/>
</dbReference>
<feature type="region of interest" description="Disordered" evidence="4">
    <location>
        <begin position="98"/>
        <end position="152"/>
    </location>
</feature>
<feature type="compositionally biased region" description="Basic and acidic residues" evidence="4">
    <location>
        <begin position="68"/>
        <end position="77"/>
    </location>
</feature>
<evidence type="ECO:0000256" key="1">
    <source>
        <dbReference type="ARBA" id="ARBA00004123"/>
    </source>
</evidence>
<feature type="region of interest" description="Disordered" evidence="4">
    <location>
        <begin position="1890"/>
        <end position="1921"/>
    </location>
</feature>
<feature type="compositionally biased region" description="Polar residues" evidence="4">
    <location>
        <begin position="773"/>
        <end position="795"/>
    </location>
</feature>
<proteinExistence type="inferred from homology"/>
<evidence type="ECO:0000256" key="2">
    <source>
        <dbReference type="ARBA" id="ARBA00007335"/>
    </source>
</evidence>
<feature type="region of interest" description="Disordered" evidence="4">
    <location>
        <begin position="752"/>
        <end position="795"/>
    </location>
</feature>
<gene>
    <name evidence="6" type="ORF">RCL2_002797300</name>
</gene>
<feature type="domain" description="Vps72/YL1 C-terminal" evidence="5">
    <location>
        <begin position="319"/>
        <end position="348"/>
    </location>
</feature>
<dbReference type="InterPro" id="IPR013272">
    <property type="entry name" value="Vps72/YL1_C"/>
</dbReference>
<dbReference type="GO" id="GO:0031491">
    <property type="term" value="F:nucleosome binding"/>
    <property type="evidence" value="ECO:0007669"/>
    <property type="project" value="TreeGrafter"/>
</dbReference>
<feature type="region of interest" description="Disordered" evidence="4">
    <location>
        <begin position="46"/>
        <end position="77"/>
    </location>
</feature>
<dbReference type="OrthoDB" id="77564at2759"/>
<comment type="subcellular location">
    <subcellularLocation>
        <location evidence="1">Nucleus</location>
    </subcellularLocation>
</comment>
<dbReference type="Proteomes" id="UP000615446">
    <property type="component" value="Unassembled WGS sequence"/>
</dbReference>
<evidence type="ECO:0000313" key="7">
    <source>
        <dbReference type="Proteomes" id="UP000615446"/>
    </source>
</evidence>
<dbReference type="InterPro" id="IPR033053">
    <property type="entry name" value="Hir3/CABIN1"/>
</dbReference>
<dbReference type="Pfam" id="PF05764">
    <property type="entry name" value="YL1"/>
    <property type="match status" value="1"/>
</dbReference>
<dbReference type="GO" id="GO:0006325">
    <property type="term" value="P:chromatin organization"/>
    <property type="evidence" value="ECO:0007669"/>
    <property type="project" value="InterPro"/>
</dbReference>
<dbReference type="GO" id="GO:0000417">
    <property type="term" value="C:HIR complex"/>
    <property type="evidence" value="ECO:0007669"/>
    <property type="project" value="TreeGrafter"/>
</dbReference>
<feature type="compositionally biased region" description="Basic and acidic residues" evidence="4">
    <location>
        <begin position="103"/>
        <end position="122"/>
    </location>
</feature>
<keyword evidence="3" id="KW-0539">Nucleus</keyword>
<evidence type="ECO:0000313" key="6">
    <source>
        <dbReference type="EMBL" id="GET01569.1"/>
    </source>
</evidence>
<feature type="compositionally biased region" description="Basic and acidic residues" evidence="4">
    <location>
        <begin position="1898"/>
        <end position="1917"/>
    </location>
</feature>
<dbReference type="Pfam" id="PF08265">
    <property type="entry name" value="YL1_C"/>
    <property type="match status" value="1"/>
</dbReference>
<dbReference type="PANTHER" id="PTHR15502">
    <property type="entry name" value="CALCINEURIN-BINDING PROTEIN CABIN 1-RELATED"/>
    <property type="match status" value="1"/>
</dbReference>
<dbReference type="PANTHER" id="PTHR15502:SF7">
    <property type="entry name" value="CALCINEURIN-BINDING PROTEIN CABIN-1"/>
    <property type="match status" value="1"/>
</dbReference>
<dbReference type="InterPro" id="IPR011990">
    <property type="entry name" value="TPR-like_helical_dom_sf"/>
</dbReference>
<dbReference type="SUPFAM" id="SSF48452">
    <property type="entry name" value="TPR-like"/>
    <property type="match status" value="1"/>
</dbReference>
<dbReference type="EMBL" id="BLAL01000300">
    <property type="protein sequence ID" value="GET01569.1"/>
    <property type="molecule type" value="Genomic_DNA"/>
</dbReference>
<dbReference type="Gene3D" id="1.25.40.10">
    <property type="entry name" value="Tetratricopeptide repeat domain"/>
    <property type="match status" value="1"/>
</dbReference>
<protein>
    <submittedName>
        <fullName evidence="6">HIRA interacting protein Hip3</fullName>
    </submittedName>
</protein>
<evidence type="ECO:0000256" key="3">
    <source>
        <dbReference type="ARBA" id="ARBA00023242"/>
    </source>
</evidence>
<comment type="caution">
    <text evidence="6">The sequence shown here is derived from an EMBL/GenBank/DDBJ whole genome shotgun (WGS) entry which is preliminary data.</text>
</comment>
<evidence type="ECO:0000259" key="5">
    <source>
        <dbReference type="SMART" id="SM00993"/>
    </source>
</evidence>
<sequence>MSLVATRSRRPNAGNRMKELLERELEIDEMFVEVADDEDFMAVQEEEDIIDSDFDRSSEDDDDDDEAAEKQILAEEKIEKKKRTKKAILTPLAPFLSTRSKNKSTDKSKAVPSKEAKNGSIKERKKKQTSQVPLLSGTRSSSRTHTVQSKQMLAEKLREYEARKALIPKKEKIPEKPKTQEELLAQAKITEEKNLASLHAYEIKEAEKKKTVTKLNKVRINGPFIRQISYACGDDKINKKPRLITEVPADENENNVTREIHNAKDTNSIIGQNGQDVSSDNLQCKRETKNFIIFMDFDRKLEAEFFQEWRTKPQEVEQAICPITGEPAKYRDPKSGVPYANMDAYKRLQQILKHEYLWSSEKGTFVIKSSNSKKRNAIKAKKGSNRVNSRIKIFIFEKKRLSKIIKARRWFQEDLNCRLGNTPQIMVLIKFTALNETNVQPTEQPVDPFDAPLRQCETLYNLALRRDHASSKELYIKLLKHDLMKNQMFQVPNNGIPLSQRITRLKYCVLKNYAELLEHEHHIHRTKIDAQNAIEYYHRALRIDQSDHSIWLRIGKLAMSDEINDPQYARSALTKALEDFNVAQTYTSFDETDETRIPPVFLSPIHREALSELCRLLYDTGDFYACLRAIDKGLKVDPYNRTLNQLRIQLLENTWVRSLLPSDYYENSPPIIRPLHSEDIPRRLKPSGVFSPNAMKSLRYNLQNCTWNGLGEFLLNIYDRIMSCKVNVDDDSPVPAKSRHIIIELQGSVVKSPDINENNGPVQKRKRKEPPNDYNNDKTTPTRTSRVTSKMTSKIDSFNQKRDEALNEFLEKVEPIIEKVDPDYLISTKQNDDAEIDKFLLYFSKVWNQHVLSEYHGMNIEEAINNPRSNTASDPRFYMFTPHTDPPLPNSYFHDNYRTQESFVSFVNDMNNNNSGITDYLCMYIIHLFGKFADIEGEIRPLWLYRWPDGLKEIVREILQRVDNQMLAMIENSCTDWDRLVNCANVIMEDTSNNIFQQMKQKSEVLMGVCEFLFDSQISRNGCTTPEDDQDSPRHCQEMPPNLRMTLDMCKTLIYRSSWNIMDFVSHAESQMPQSGEDEQKWKYHHKMWENWSSQLNARYWWCTARIDFLQGNLDKAKVSFEECKRILELGECDDIILVNCAFDAHINTTIINNKVGSLESRKDLPEDDWSRAITHFADAIKFLLNWVSDNIDEDRVVQFWTTIHSINEAISKVTEFMANGHSVAKLPANEYKKFKKYFRILYKTSFEILFPKTEEIVNSEAELSEPLHILCVRTWILFYHLLMEKPSDLNEEDFAEFLVTVHDQLGERYICGADNGSFLKFCIKTFTELHPSENRVYEYQCCHCLYRVVLSVDTEFPWDHKTQPVELDIKTAELLFKNIRNYINEKPFRTWQIKNDVKDTLDKIANIVIPPRDDRFDQCSWRTQHFLESEINFYEAIQYKEHDHYVSDLGAVSYRDAGEDITDLYYFRGKILQYQFKTRTKSNQTRAIETLEKAIEQFTYDLSINPLRFASWYALGACYASLADENLTWNAEEIKNNRGKIATYQRKSFLCYARAAKVITWFSGQQSPSVPTEEVNFWRDFGYQVYSMITEPMSMEAFQLNPYHAVLWRKPSFEDAYAFAAFCFGKAMQHERYLIENQTDKENGMPIIHDWRIPYMLGKCYQKLQRNPEVVIQLYKLAIDRTPEKSSVSGQEKILDAEYKMTSALSKYLMENKIKPSIVEKYLGTDEENGVVVHKEPQNELGNFDIQKPEYRHAYDLICSKLEDIRKADKTKWHHRPVYRHAWLIYNVEQKPEVAITILSPLFHLKLTSKTFMNVWKPEFERSGRHFIYVHEYISFFIDLARATLDYDLLSKMSEKLRKASNIILKDGIIQTKLADAYKHVEQMKKPIVDEEMIDQNNEKEEGSDERDNAKEHKEPSNNIMSVASLITQDNDSPMTIDFANNNYQEM</sequence>
<evidence type="ECO:0000256" key="4">
    <source>
        <dbReference type="SAM" id="MobiDB-lite"/>
    </source>
</evidence>
<feature type="compositionally biased region" description="Acidic residues" evidence="4">
    <location>
        <begin position="46"/>
        <end position="67"/>
    </location>
</feature>
<dbReference type="InterPro" id="IPR046757">
    <property type="entry name" value="YL1_N"/>
</dbReference>
<name>A0A8H3R303_9GLOM</name>